<evidence type="ECO:0000313" key="17">
    <source>
        <dbReference type="Proteomes" id="UP001304683"/>
    </source>
</evidence>
<evidence type="ECO:0000256" key="11">
    <source>
        <dbReference type="ARBA" id="ARBA00023014"/>
    </source>
</evidence>
<proteinExistence type="inferred from homology"/>
<dbReference type="SMART" id="SM00525">
    <property type="entry name" value="FES"/>
    <property type="match status" value="1"/>
</dbReference>
<evidence type="ECO:0000256" key="2">
    <source>
        <dbReference type="ARBA" id="ARBA00001966"/>
    </source>
</evidence>
<keyword evidence="7" id="KW-0479">Metal-binding</keyword>
<evidence type="ECO:0000256" key="9">
    <source>
        <dbReference type="ARBA" id="ARBA00022801"/>
    </source>
</evidence>
<dbReference type="Proteomes" id="UP001304683">
    <property type="component" value="Chromosome"/>
</dbReference>
<comment type="catalytic activity">
    <reaction evidence="1">
        <text>Hydrolyzes free adenine bases from 7,8-dihydro-8-oxoguanine:adenine mismatched double-stranded DNA, leaving an apurinic site.</text>
        <dbReference type="EC" id="3.2.2.31"/>
    </reaction>
</comment>
<dbReference type="CDD" id="cd00056">
    <property type="entry name" value="ENDO3c"/>
    <property type="match status" value="1"/>
</dbReference>
<feature type="region of interest" description="Disordered" evidence="14">
    <location>
        <begin position="446"/>
        <end position="467"/>
    </location>
</feature>
<dbReference type="NCBIfam" id="TIGR01084">
    <property type="entry name" value="mutY"/>
    <property type="match status" value="1"/>
</dbReference>
<dbReference type="Pfam" id="PF00633">
    <property type="entry name" value="HHH"/>
    <property type="match status" value="1"/>
</dbReference>
<evidence type="ECO:0000256" key="14">
    <source>
        <dbReference type="SAM" id="MobiDB-lite"/>
    </source>
</evidence>
<evidence type="ECO:0000256" key="1">
    <source>
        <dbReference type="ARBA" id="ARBA00000843"/>
    </source>
</evidence>
<keyword evidence="12" id="KW-0234">DNA repair</keyword>
<evidence type="ECO:0000256" key="10">
    <source>
        <dbReference type="ARBA" id="ARBA00023004"/>
    </source>
</evidence>
<keyword evidence="9" id="KW-0378">Hydrolase</keyword>
<keyword evidence="10" id="KW-0408">Iron</keyword>
<keyword evidence="6" id="KW-0004">4Fe-4S</keyword>
<evidence type="ECO:0000256" key="5">
    <source>
        <dbReference type="ARBA" id="ARBA00022023"/>
    </source>
</evidence>
<feature type="compositionally biased region" description="Gly residues" evidence="14">
    <location>
        <begin position="333"/>
        <end position="349"/>
    </location>
</feature>
<dbReference type="InterPro" id="IPR015797">
    <property type="entry name" value="NUDIX_hydrolase-like_dom_sf"/>
</dbReference>
<dbReference type="Pfam" id="PF14815">
    <property type="entry name" value="NUDIX_4"/>
    <property type="match status" value="1"/>
</dbReference>
<dbReference type="InterPro" id="IPR029119">
    <property type="entry name" value="MutY_C"/>
</dbReference>
<dbReference type="PROSITE" id="PS00764">
    <property type="entry name" value="ENDONUCLEASE_III_1"/>
    <property type="match status" value="1"/>
</dbReference>
<dbReference type="RefSeq" id="WP_318750575.1">
    <property type="nucleotide sequence ID" value="NZ_CP132508.1"/>
</dbReference>
<dbReference type="InterPro" id="IPR004035">
    <property type="entry name" value="Endouclease-III_FeS-bd_BS"/>
</dbReference>
<dbReference type="Gene3D" id="1.10.340.30">
    <property type="entry name" value="Hypothetical protein, domain 2"/>
    <property type="match status" value="1"/>
</dbReference>
<evidence type="ECO:0000256" key="13">
    <source>
        <dbReference type="ARBA" id="ARBA00023295"/>
    </source>
</evidence>
<dbReference type="InterPro" id="IPR004036">
    <property type="entry name" value="Endonuclease-III-like_CS2"/>
</dbReference>
<organism evidence="16 17">
    <name type="scientific">Thermaerobacter composti</name>
    <dbReference type="NCBI Taxonomy" id="554949"/>
    <lineage>
        <taxon>Bacteria</taxon>
        <taxon>Bacillati</taxon>
        <taxon>Bacillota</taxon>
        <taxon>Clostridia</taxon>
        <taxon>Eubacteriales</taxon>
        <taxon>Clostridiales Family XVII. Incertae Sedis</taxon>
        <taxon>Thermaerobacter</taxon>
    </lineage>
</organism>
<reference evidence="16 17" key="1">
    <citation type="submission" date="2023-08" db="EMBL/GenBank/DDBJ databases">
        <title>Genome sequence of Thermaerobacter compostii strain Ins1, a spore-forming filamentous bacterium isolated from a deep geothermal reservoir.</title>
        <authorList>
            <person name="Bregnard D."/>
            <person name="Gonzalez D."/>
            <person name="Junier P."/>
        </authorList>
    </citation>
    <scope>NUCLEOTIDE SEQUENCE [LARGE SCALE GENOMIC DNA]</scope>
    <source>
        <strain evidence="16 17">Ins1</strain>
    </source>
</reference>
<evidence type="ECO:0000256" key="12">
    <source>
        <dbReference type="ARBA" id="ARBA00023204"/>
    </source>
</evidence>
<dbReference type="PANTHER" id="PTHR42944:SF1">
    <property type="entry name" value="ADENINE DNA GLYCOSYLASE"/>
    <property type="match status" value="1"/>
</dbReference>
<dbReference type="InterPro" id="IPR000445">
    <property type="entry name" value="HhH_motif"/>
</dbReference>
<dbReference type="PANTHER" id="PTHR42944">
    <property type="entry name" value="ADENINE DNA GLYCOSYLASE"/>
    <property type="match status" value="1"/>
</dbReference>
<dbReference type="InterPro" id="IPR005760">
    <property type="entry name" value="A/G_AdeGlyc_MutY"/>
</dbReference>
<name>A0ABZ0QNH5_9FIRM</name>
<evidence type="ECO:0000256" key="7">
    <source>
        <dbReference type="ARBA" id="ARBA00022723"/>
    </source>
</evidence>
<dbReference type="EC" id="3.2.2.31" evidence="4"/>
<dbReference type="EMBL" id="CP132508">
    <property type="protein sequence ID" value="WPD18799.1"/>
    <property type="molecule type" value="Genomic_DNA"/>
</dbReference>
<dbReference type="Gene3D" id="3.90.79.10">
    <property type="entry name" value="Nucleoside Triphosphate Pyrophosphohydrolase"/>
    <property type="match status" value="1"/>
</dbReference>
<dbReference type="PROSITE" id="PS01155">
    <property type="entry name" value="ENDONUCLEASE_III_2"/>
    <property type="match status" value="1"/>
</dbReference>
<dbReference type="InterPro" id="IPR044298">
    <property type="entry name" value="MIG/MutY"/>
</dbReference>
<evidence type="ECO:0000256" key="3">
    <source>
        <dbReference type="ARBA" id="ARBA00008343"/>
    </source>
</evidence>
<evidence type="ECO:0000256" key="8">
    <source>
        <dbReference type="ARBA" id="ARBA00022763"/>
    </source>
</evidence>
<keyword evidence="17" id="KW-1185">Reference proteome</keyword>
<evidence type="ECO:0000256" key="4">
    <source>
        <dbReference type="ARBA" id="ARBA00012045"/>
    </source>
</evidence>
<evidence type="ECO:0000256" key="6">
    <source>
        <dbReference type="ARBA" id="ARBA00022485"/>
    </source>
</evidence>
<dbReference type="SUPFAM" id="SSF55811">
    <property type="entry name" value="Nudix"/>
    <property type="match status" value="1"/>
</dbReference>
<comment type="cofactor">
    <cofactor evidence="2">
        <name>[4Fe-4S] cluster</name>
        <dbReference type="ChEBI" id="CHEBI:49883"/>
    </cofactor>
</comment>
<keyword evidence="8" id="KW-0227">DNA damage</keyword>
<comment type="similarity">
    <text evidence="3">Belongs to the Nth/MutY family.</text>
</comment>
<feature type="compositionally biased region" description="Gly residues" evidence="14">
    <location>
        <begin position="450"/>
        <end position="460"/>
    </location>
</feature>
<evidence type="ECO:0000313" key="16">
    <source>
        <dbReference type="EMBL" id="WPD18799.1"/>
    </source>
</evidence>
<feature type="domain" description="HhH-GPD" evidence="15">
    <location>
        <begin position="46"/>
        <end position="197"/>
    </location>
</feature>
<protein>
    <recommendedName>
        <fullName evidence="5">Adenine DNA glycosylase</fullName>
        <ecNumber evidence="4">3.2.2.31</ecNumber>
    </recommendedName>
</protein>
<dbReference type="Gene3D" id="1.10.1670.10">
    <property type="entry name" value="Helix-hairpin-Helix base-excision DNA repair enzymes (C-terminal)"/>
    <property type="match status" value="1"/>
</dbReference>
<dbReference type="SUPFAM" id="SSF48150">
    <property type="entry name" value="DNA-glycosylase"/>
    <property type="match status" value="1"/>
</dbReference>
<keyword evidence="13" id="KW-0326">Glycosidase</keyword>
<dbReference type="InterPro" id="IPR023170">
    <property type="entry name" value="HhH_base_excis_C"/>
</dbReference>
<evidence type="ECO:0000259" key="15">
    <source>
        <dbReference type="SMART" id="SM00478"/>
    </source>
</evidence>
<dbReference type="SMART" id="SM00478">
    <property type="entry name" value="ENDO3c"/>
    <property type="match status" value="1"/>
</dbReference>
<sequence>MNDAPMRGPDLEAVRSRLIHWYDRHRRDLPWRRTRDPYAVLVSEVMLQQTRVETVLPYYVRFLQRFPSASHLAAASEDEVLRLWQGLGYYRRARQLHQAARVLVERYGGQVPPDPEAVRALPGVGDYTAGAVLSIAFDLPVPAVDGNAQRVLARVFGVDEPADQAAGRRRLHDLARRLVDGPRPGALNQAVMELGATVCRPRRPGCGDCPLAELCVAARTGDPEAWPVRRRSGRWVEEDVAIAWCRVDGRVAVVRRPQEGLLAGLWALPYTRRRDGEGWLEARDRLAAALEAAVGRPLRWRRATLQGRWDFSHRRWHWRLFLADDAGERPEGPAGGPAGGRGRLQGGCGASRPAGRPATGDPSTADEPAPPRVPTGSDGAAVAEGLAPWGSAGEGGEPSPSPAPARPLRACAAATAEWAAETITWVRLADLERLAMASLDRRVLAAVAGRGEGGPRGAGAGAAERRD</sequence>
<dbReference type="InterPro" id="IPR003265">
    <property type="entry name" value="HhH-GPD_domain"/>
</dbReference>
<dbReference type="Pfam" id="PF00730">
    <property type="entry name" value="HhH-GPD"/>
    <property type="match status" value="1"/>
</dbReference>
<keyword evidence="11" id="KW-0411">Iron-sulfur</keyword>
<feature type="region of interest" description="Disordered" evidence="14">
    <location>
        <begin position="326"/>
        <end position="407"/>
    </location>
</feature>
<gene>
    <name evidence="16" type="primary">mutY</name>
    <name evidence="16" type="ORF">Q5761_10595</name>
</gene>
<dbReference type="InterPro" id="IPR011257">
    <property type="entry name" value="DNA_glycosylase"/>
</dbReference>
<dbReference type="InterPro" id="IPR003651">
    <property type="entry name" value="Endonuclease3_FeS-loop_motif"/>
</dbReference>
<accession>A0ABZ0QNH5</accession>